<comment type="caution">
    <text evidence="1">The sequence shown here is derived from an EMBL/GenBank/DDBJ whole genome shotgun (WGS) entry which is preliminary data.</text>
</comment>
<evidence type="ECO:0000313" key="1">
    <source>
        <dbReference type="EMBL" id="MCA9375336.1"/>
    </source>
</evidence>
<dbReference type="NCBIfam" id="TIGR00741">
    <property type="entry name" value="yfiA"/>
    <property type="match status" value="1"/>
</dbReference>
<dbReference type="InterPro" id="IPR036567">
    <property type="entry name" value="RHF-like"/>
</dbReference>
<name>A0A955HZR7_9BACT</name>
<evidence type="ECO:0000313" key="2">
    <source>
        <dbReference type="Proteomes" id="UP000748332"/>
    </source>
</evidence>
<dbReference type="Proteomes" id="UP000748332">
    <property type="component" value="Unassembled WGS sequence"/>
</dbReference>
<dbReference type="AlphaFoldDB" id="A0A955HZR7"/>
<protein>
    <submittedName>
        <fullName evidence="1">Ribosome-associated translation inhibitor RaiA</fullName>
    </submittedName>
</protein>
<accession>A0A955HZR7</accession>
<gene>
    <name evidence="1" type="primary">raiA</name>
    <name evidence="1" type="ORF">KC622_03330</name>
</gene>
<reference evidence="1" key="2">
    <citation type="journal article" date="2021" name="Microbiome">
        <title>Successional dynamics and alternative stable states in a saline activated sludge microbial community over 9 years.</title>
        <authorList>
            <person name="Wang Y."/>
            <person name="Ye J."/>
            <person name="Ju F."/>
            <person name="Liu L."/>
            <person name="Boyd J.A."/>
            <person name="Deng Y."/>
            <person name="Parks D.H."/>
            <person name="Jiang X."/>
            <person name="Yin X."/>
            <person name="Woodcroft B.J."/>
            <person name="Tyson G.W."/>
            <person name="Hugenholtz P."/>
            <person name="Polz M.F."/>
            <person name="Zhang T."/>
        </authorList>
    </citation>
    <scope>NUCLEOTIDE SEQUENCE</scope>
    <source>
        <strain evidence="1">HKST-UBA16</strain>
    </source>
</reference>
<dbReference type="InterPro" id="IPR003489">
    <property type="entry name" value="RHF/RaiA"/>
</dbReference>
<dbReference type="EMBL" id="JAGQLM010000149">
    <property type="protein sequence ID" value="MCA9375336.1"/>
    <property type="molecule type" value="Genomic_DNA"/>
</dbReference>
<dbReference type="CDD" id="cd00552">
    <property type="entry name" value="RaiA"/>
    <property type="match status" value="1"/>
</dbReference>
<sequence length="128" mass="14810">MELKNIKVNFIGMDPSDALSKSVLEKLERHDYLIDHVTNGEINMIENTSHRGVSHDFKLEITLNVPRTRVHVEETGEDMYNLVDSVTEKVVRMLQRYHDKLQQWEGKKQWVVSESEEQGVTDTADLDG</sequence>
<feature type="non-terminal residue" evidence="1">
    <location>
        <position position="128"/>
    </location>
</feature>
<organism evidence="1 2">
    <name type="scientific">Candidatus Dojkabacteria bacterium</name>
    <dbReference type="NCBI Taxonomy" id="2099670"/>
    <lineage>
        <taxon>Bacteria</taxon>
        <taxon>Candidatus Dojkabacteria</taxon>
    </lineage>
</organism>
<reference evidence="1" key="1">
    <citation type="submission" date="2020-04" db="EMBL/GenBank/DDBJ databases">
        <authorList>
            <person name="Zhang T."/>
        </authorList>
    </citation>
    <scope>NUCLEOTIDE SEQUENCE</scope>
    <source>
        <strain evidence="1">HKST-UBA16</strain>
    </source>
</reference>
<proteinExistence type="predicted"/>
<dbReference type="Gene3D" id="3.30.160.100">
    <property type="entry name" value="Ribosome hibernation promotion factor-like"/>
    <property type="match status" value="1"/>
</dbReference>
<dbReference type="Pfam" id="PF02482">
    <property type="entry name" value="Ribosomal_S30AE"/>
    <property type="match status" value="1"/>
</dbReference>
<dbReference type="SUPFAM" id="SSF69754">
    <property type="entry name" value="Ribosome binding protein Y (YfiA homologue)"/>
    <property type="match status" value="1"/>
</dbReference>